<evidence type="ECO:0000313" key="2">
    <source>
        <dbReference type="EMBL" id="KAK6357214.1"/>
    </source>
</evidence>
<proteinExistence type="predicted"/>
<comment type="caution">
    <text evidence="2">The sequence shown here is derived from an EMBL/GenBank/DDBJ whole genome shotgun (WGS) entry which is preliminary data.</text>
</comment>
<gene>
    <name evidence="2" type="ORF">TWF718_001538</name>
</gene>
<evidence type="ECO:0000313" key="3">
    <source>
        <dbReference type="Proteomes" id="UP001313282"/>
    </source>
</evidence>
<protein>
    <submittedName>
        <fullName evidence="2">Uncharacterized protein</fullName>
    </submittedName>
</protein>
<feature type="compositionally biased region" description="Polar residues" evidence="1">
    <location>
        <begin position="14"/>
        <end position="28"/>
    </location>
</feature>
<organism evidence="2 3">
    <name type="scientific">Orbilia javanica</name>
    <dbReference type="NCBI Taxonomy" id="47235"/>
    <lineage>
        <taxon>Eukaryota</taxon>
        <taxon>Fungi</taxon>
        <taxon>Dikarya</taxon>
        <taxon>Ascomycota</taxon>
        <taxon>Pezizomycotina</taxon>
        <taxon>Orbiliomycetes</taxon>
        <taxon>Orbiliales</taxon>
        <taxon>Orbiliaceae</taxon>
        <taxon>Orbilia</taxon>
    </lineage>
</organism>
<keyword evidence="3" id="KW-1185">Reference proteome</keyword>
<reference evidence="2 3" key="1">
    <citation type="submission" date="2019-10" db="EMBL/GenBank/DDBJ databases">
        <authorList>
            <person name="Palmer J.M."/>
        </authorList>
    </citation>
    <scope>NUCLEOTIDE SEQUENCE [LARGE SCALE GENOMIC DNA]</scope>
    <source>
        <strain evidence="2 3">TWF718</strain>
    </source>
</reference>
<dbReference type="EMBL" id="JAVHNR010000001">
    <property type="protein sequence ID" value="KAK6357214.1"/>
    <property type="molecule type" value="Genomic_DNA"/>
</dbReference>
<evidence type="ECO:0000256" key="1">
    <source>
        <dbReference type="SAM" id="MobiDB-lite"/>
    </source>
</evidence>
<dbReference type="Proteomes" id="UP001313282">
    <property type="component" value="Unassembled WGS sequence"/>
</dbReference>
<feature type="region of interest" description="Disordered" evidence="1">
    <location>
        <begin position="1"/>
        <end position="45"/>
    </location>
</feature>
<sequence length="195" mass="22872">MSNQEQQALLGWQGQRTQIGTSGDQGSSSERRQQPPLIKKPKQAKQNLTYRILQDAFDVDYYNSKTEGWEHIKMAAAIKVLKNCCEQPIQNYLSEFEPQIKRFSDQSERLKIKIYNEFIQNLKTTELKNETFREVLFDMLESTREKRWLFVWLVGQIVKNWQRKDPGSPPEGSTAPMKRRDPLGINELINHENLD</sequence>
<accession>A0AAN8NHW1</accession>
<dbReference type="AlphaFoldDB" id="A0AAN8NHW1"/>
<name>A0AAN8NHW1_9PEZI</name>
<feature type="region of interest" description="Disordered" evidence="1">
    <location>
        <begin position="163"/>
        <end position="184"/>
    </location>
</feature>